<feature type="region of interest" description="Disordered" evidence="1">
    <location>
        <begin position="1"/>
        <end position="23"/>
    </location>
</feature>
<dbReference type="AlphaFoldDB" id="A0A2T4YWL9"/>
<keyword evidence="3" id="KW-1185">Reference proteome</keyword>
<gene>
    <name evidence="2" type="ORF">C8P69_1239</name>
</gene>
<evidence type="ECO:0000256" key="1">
    <source>
        <dbReference type="SAM" id="MobiDB-lite"/>
    </source>
</evidence>
<evidence type="ECO:0000313" key="2">
    <source>
        <dbReference type="EMBL" id="PTM48656.1"/>
    </source>
</evidence>
<feature type="compositionally biased region" description="Basic and acidic residues" evidence="1">
    <location>
        <begin position="40"/>
        <end position="57"/>
    </location>
</feature>
<name>A0A2T4YWL9_9HYPH</name>
<accession>A0A2T4YWL9</accession>
<proteinExistence type="predicted"/>
<feature type="compositionally biased region" description="Polar residues" evidence="1">
    <location>
        <begin position="1"/>
        <end position="10"/>
    </location>
</feature>
<evidence type="ECO:0000313" key="3">
    <source>
        <dbReference type="Proteomes" id="UP000241808"/>
    </source>
</evidence>
<sequence length="248" mass="27446">MPPPTTNETSHGSKENGNLRIGFQPQLCVDPQQFAQPKAEGGREIRASTARSLDRRPSRNLPKPTIARRTVPTQFGRTRRGGSAIFAELTSRWRSVSTIFARCSRCASAVAWRGPRAATKRSVGHVAGSKSRGSAAVPDMKSRPAWTQASQIWTPPGPAASLATSRSDFPQNEQHSLRRTMSPPVRTSLTVRDVLTRSKAQSFHHGWNSLRIFRRLPYPPILPGRLLRWGIRRAAIVSCRDTRVAAAR</sequence>
<comment type="caution">
    <text evidence="2">The sequence shown here is derived from an EMBL/GenBank/DDBJ whole genome shotgun (WGS) entry which is preliminary data.</text>
</comment>
<dbReference type="EMBL" id="PZZL01000023">
    <property type="protein sequence ID" value="PTM48656.1"/>
    <property type="molecule type" value="Genomic_DNA"/>
</dbReference>
<feature type="region of interest" description="Disordered" evidence="1">
    <location>
        <begin position="122"/>
        <end position="180"/>
    </location>
</feature>
<protein>
    <submittedName>
        <fullName evidence="2">Uncharacterized protein</fullName>
    </submittedName>
</protein>
<feature type="region of interest" description="Disordered" evidence="1">
    <location>
        <begin position="35"/>
        <end position="64"/>
    </location>
</feature>
<reference evidence="2 3" key="1">
    <citation type="submission" date="2018-04" db="EMBL/GenBank/DDBJ databases">
        <title>Genomic Encyclopedia of Archaeal and Bacterial Type Strains, Phase II (KMG-II): from individual species to whole genera.</title>
        <authorList>
            <person name="Goeker M."/>
        </authorList>
    </citation>
    <scope>NUCLEOTIDE SEQUENCE [LARGE SCALE GENOMIC DNA]</scope>
    <source>
        <strain evidence="2 3">DSM 25521</strain>
    </source>
</reference>
<feature type="compositionally biased region" description="Polar residues" evidence="1">
    <location>
        <begin position="162"/>
        <end position="174"/>
    </location>
</feature>
<organism evidence="2 3">
    <name type="scientific">Phreatobacter oligotrophus</name>
    <dbReference type="NCBI Taxonomy" id="1122261"/>
    <lineage>
        <taxon>Bacteria</taxon>
        <taxon>Pseudomonadati</taxon>
        <taxon>Pseudomonadota</taxon>
        <taxon>Alphaproteobacteria</taxon>
        <taxon>Hyphomicrobiales</taxon>
        <taxon>Phreatobacteraceae</taxon>
        <taxon>Phreatobacter</taxon>
    </lineage>
</organism>
<dbReference type="Proteomes" id="UP000241808">
    <property type="component" value="Unassembled WGS sequence"/>
</dbReference>